<dbReference type="Proteomes" id="UP000534496">
    <property type="component" value="Unassembled WGS sequence"/>
</dbReference>
<evidence type="ECO:0000313" key="5">
    <source>
        <dbReference type="EMBL" id="HAJ5151416.1"/>
    </source>
</evidence>
<protein>
    <recommendedName>
        <fullName evidence="18">Prophage protein</fullName>
    </recommendedName>
</protein>
<evidence type="ECO:0000313" key="17">
    <source>
        <dbReference type="Proteomes" id="UP000543257"/>
    </source>
</evidence>
<evidence type="ECO:0008006" key="18">
    <source>
        <dbReference type="Google" id="ProtNLM"/>
    </source>
</evidence>
<proteinExistence type="predicted"/>
<dbReference type="AlphaFoldDB" id="A0A0B1FDW6"/>
<reference evidence="7 14" key="6">
    <citation type="submission" date="2019-10" db="EMBL/GenBank/DDBJ databases">
        <title>Comparative genomic analysis of antimicrobial resistant Escherichia coli of diverse origin.</title>
        <authorList>
            <person name="Ghatak S."/>
            <person name="Milton A.P."/>
            <person name="Rhetso K."/>
            <person name="Purkait D."/>
            <person name="Das S."/>
            <person name="Puro K.-U."/>
            <person name="Shakuntala I."/>
            <person name="Sen A."/>
            <person name="Sanjukta R."/>
            <person name="Priya G.B."/>
            <person name="Mawlong M."/>
            <person name="Lyngdoh V."/>
            <person name="Rynghang J."/>
            <person name="Mawphlang B.L."/>
        </authorList>
    </citation>
    <scope>NUCLEOTIDE SEQUENCE [LARGE SCALE GENOMIC DNA]</scope>
    <source>
        <strain evidence="7 14">SE161</strain>
    </source>
</reference>
<evidence type="ECO:0000313" key="7">
    <source>
        <dbReference type="EMBL" id="MTE92430.1"/>
    </source>
</evidence>
<accession>A0A0B1FDW6</accession>
<evidence type="ECO:0000313" key="14">
    <source>
        <dbReference type="Proteomes" id="UP000486847"/>
    </source>
</evidence>
<reference evidence="5" key="7">
    <citation type="submission" date="2019-11" db="EMBL/GenBank/DDBJ databases">
        <authorList>
            <consortium name="NCBI Pathogen Detection Project"/>
        </authorList>
    </citation>
    <scope>NUCLEOTIDE SEQUENCE</scope>
    <source>
        <strain evidence="5">Ecoli[ST-219]</strain>
    </source>
</reference>
<gene>
    <name evidence="8" type="ORF">BK300_15395</name>
    <name evidence="2" type="ORF">CR538_10185</name>
    <name evidence="6" type="ORF">DNX30_28685</name>
    <name evidence="4" type="ORF">EN85_003308</name>
    <name evidence="3" type="ORF">F9461_25450</name>
    <name evidence="7" type="ORF">F9B07_27415</name>
    <name evidence="5" type="ORF">HLZ50_15455</name>
    <name evidence="9" type="ORF">HVW04_04565</name>
    <name evidence="11" type="ORF">QDW62_10140</name>
    <name evidence="10" type="ORF">QDW62_15600</name>
</gene>
<dbReference type="Proteomes" id="UP000840371">
    <property type="component" value="Unassembled WGS sequence"/>
</dbReference>
<dbReference type="RefSeq" id="WP_000737636.1">
    <property type="nucleotide sequence ID" value="NZ_AP021944.1"/>
</dbReference>
<keyword evidence="1" id="KW-0732">Signal</keyword>
<dbReference type="Proteomes" id="UP000234238">
    <property type="component" value="Chromosome"/>
</dbReference>
<evidence type="ECO:0000313" key="10">
    <source>
        <dbReference type="EMBL" id="WHI00173.1"/>
    </source>
</evidence>
<reference evidence="5" key="3">
    <citation type="journal article" date="2018" name="Genome Biol.">
        <title>SKESA: strategic k-mer extension for scrupulous assemblies.</title>
        <authorList>
            <person name="Souvorov A."/>
            <person name="Agarwala R."/>
            <person name="Lipman D.J."/>
        </authorList>
    </citation>
    <scope>NUCLEOTIDE SEQUENCE [LARGE SCALE GENOMIC DNA]</scope>
    <source>
        <strain>ecoli[ST-219]</strain>
        <strain evidence="5">Ecoli[ST-219]</strain>
    </source>
</reference>
<evidence type="ECO:0000313" key="12">
    <source>
        <dbReference type="Proteomes" id="UP000184077"/>
    </source>
</evidence>
<feature type="chain" id="PRO_5015034242" description="Prophage protein" evidence="1">
    <location>
        <begin position="22"/>
        <end position="130"/>
    </location>
</feature>
<evidence type="ECO:0000313" key="8">
    <source>
        <dbReference type="EMBL" id="OJN36640.1"/>
    </source>
</evidence>
<dbReference type="EMBL" id="CP122634">
    <property type="protein sequence ID" value="WHI00173.1"/>
    <property type="molecule type" value="Genomic_DNA"/>
</dbReference>
<reference evidence="10" key="10">
    <citation type="journal article" date="2023" name="Front. Microbiol.">
        <title>Virotyping and genetic antimicrobial susceptibility testing of porcine ETEC/STEC strains and associated plasmid types.</title>
        <authorList>
            <person name="Vereecke N."/>
            <person name="Van Hoorde S."/>
            <person name="Sperling D."/>
            <person name="Theuns S."/>
            <person name="Devriendt B."/>
            <person name="Cox E."/>
        </authorList>
    </citation>
    <scope>NUCLEOTIDE SEQUENCE</scope>
    <source>
        <strain evidence="10">ETEC4085</strain>
    </source>
</reference>
<organism evidence="6">
    <name type="scientific">Escherichia coli</name>
    <dbReference type="NCBI Taxonomy" id="562"/>
    <lineage>
        <taxon>Bacteria</taxon>
        <taxon>Pseudomonadati</taxon>
        <taxon>Pseudomonadota</taxon>
        <taxon>Gammaproteobacteria</taxon>
        <taxon>Enterobacterales</taxon>
        <taxon>Enterobacteriaceae</taxon>
        <taxon>Escherichia</taxon>
    </lineage>
</organism>
<dbReference type="Proteomes" id="UP001179946">
    <property type="component" value="Chromosome"/>
</dbReference>
<evidence type="ECO:0000313" key="16">
    <source>
        <dbReference type="Proteomes" id="UP000534496"/>
    </source>
</evidence>
<sequence length="130" mass="14486">MKKLVLVAGVMIATVMLGGCAAKVDPALKAEAMKPLTCNDEKQCDFYWKRAQFWLANNSSWKIQTATDTLISTYNPSPNSPFLAYQVSKMPNEDGSSRIFIKPFCDNMFGCQPNPYQAVVSFKNFVKTGQ</sequence>
<dbReference type="EMBL" id="AATJKW010000021">
    <property type="protein sequence ID" value="EFL9838282.1"/>
    <property type="molecule type" value="Genomic_DNA"/>
</dbReference>
<name>A0A0B1FDW6_ECOLX</name>
<reference evidence="8 12" key="1">
    <citation type="submission" date="2016-10" db="EMBL/GenBank/DDBJ databases">
        <title>Comprehensive resistome analysis reveals the prevalence of NDM and MCR-1 in Chinese poultry production.</title>
        <authorList>
            <person name="Wang Y."/>
            <person name="Zhang R."/>
            <person name="Li J."/>
            <person name="Wu Z."/>
            <person name="Wenjuan Y."/>
            <person name="Schwarz S."/>
            <person name="Tyrrell J."/>
            <person name="Zheng Y."/>
            <person name="Wang S."/>
            <person name="Shen Z."/>
            <person name="Liu Z."/>
            <person name="Lei L."/>
            <person name="Li M."/>
            <person name="Zhang Q."/>
            <person name="Wu C."/>
            <person name="Zhang Q."/>
            <person name="Wu Y."/>
            <person name="Walsh T."/>
            <person name="Shen J."/>
        </authorList>
    </citation>
    <scope>NUCLEOTIDE SEQUENCE [LARGE SCALE GENOMIC DNA]</scope>
    <source>
        <strain evidence="8 12">574</strain>
    </source>
</reference>
<evidence type="ECO:0000313" key="2">
    <source>
        <dbReference type="EMBL" id="AUK00749.1"/>
    </source>
</evidence>
<dbReference type="Proteomes" id="UP000514715">
    <property type="component" value="Chromosome"/>
</dbReference>
<evidence type="ECO:0000256" key="1">
    <source>
        <dbReference type="SAM" id="SignalP"/>
    </source>
</evidence>
<dbReference type="EMBL" id="RTJF01000092">
    <property type="protein sequence ID" value="MJL96583.1"/>
    <property type="molecule type" value="Genomic_DNA"/>
</dbReference>
<dbReference type="EMBL" id="CP024141">
    <property type="protein sequence ID" value="AUK00749.1"/>
    <property type="molecule type" value="Genomic_DNA"/>
</dbReference>
<dbReference type="EMBL" id="DABGKZ010000022">
    <property type="protein sequence ID" value="HAJ5151416.1"/>
    <property type="molecule type" value="Genomic_DNA"/>
</dbReference>
<dbReference type="EMBL" id="MOHC01000030">
    <property type="protein sequence ID" value="OJN36640.1"/>
    <property type="molecule type" value="Genomic_DNA"/>
</dbReference>
<evidence type="ECO:0000313" key="15">
    <source>
        <dbReference type="Proteomes" id="UP000514715"/>
    </source>
</evidence>
<dbReference type="EMBL" id="CP122634">
    <property type="protein sequence ID" value="WHI03838.1"/>
    <property type="molecule type" value="Genomic_DNA"/>
</dbReference>
<reference evidence="6" key="4">
    <citation type="submission" date="2018-06" db="EMBL/GenBank/DDBJ databases">
        <authorList>
            <person name="Ashton P.M."/>
            <person name="Dallman T."/>
            <person name="Nair S."/>
            <person name="De Pinna E."/>
            <person name="Peters T."/>
            <person name="Grant K."/>
        </authorList>
    </citation>
    <scope>NUCLEOTIDE SEQUENCE [LARGE SCALE GENOMIC DNA]</scope>
    <source>
        <strain evidence="6">462023</strain>
    </source>
</reference>
<reference evidence="4 17" key="5">
    <citation type="submission" date="2018-08" db="EMBL/GenBank/DDBJ databases">
        <authorList>
            <consortium name="GenomeTrakr network: Whole genome sequencing for foodborne pathogen traceback"/>
        </authorList>
    </citation>
    <scope>NUCLEOTIDE SEQUENCE [LARGE SCALE GENOMIC DNA]</scope>
    <source>
        <strain evidence="4 17">AZ-TG73583</strain>
    </source>
</reference>
<reference evidence="3 16" key="8">
    <citation type="submission" date="2019-12" db="EMBL/GenBank/DDBJ databases">
        <authorList>
            <consortium name="NARMS: The National Antimicrobial Resistance Monitoring System"/>
        </authorList>
    </citation>
    <scope>NUCLEOTIDE SEQUENCE [LARGE SCALE GENOMIC DNA]</scope>
    <source>
        <strain evidence="3 16">CVM N19EC0189</strain>
    </source>
</reference>
<dbReference type="EMBL" id="WCEW01000077">
    <property type="protein sequence ID" value="MTE92430.1"/>
    <property type="molecule type" value="Genomic_DNA"/>
</dbReference>
<dbReference type="Proteomes" id="UP000486847">
    <property type="component" value="Unassembled WGS sequence"/>
</dbReference>
<dbReference type="Proteomes" id="UP000885382">
    <property type="component" value="Unassembled WGS sequence"/>
</dbReference>
<evidence type="ECO:0000313" key="11">
    <source>
        <dbReference type="EMBL" id="WHI03838.1"/>
    </source>
</evidence>
<evidence type="ECO:0000313" key="6">
    <source>
        <dbReference type="EMBL" id="MJL96583.1"/>
    </source>
</evidence>
<dbReference type="Proteomes" id="UP000543257">
    <property type="component" value="Unassembled WGS sequence"/>
</dbReference>
<dbReference type="EMBL" id="CP057975">
    <property type="protein sequence ID" value="QMP44172.1"/>
    <property type="molecule type" value="Genomic_DNA"/>
</dbReference>
<reference evidence="2 13" key="2">
    <citation type="submission" date="2017-10" db="EMBL/GenBank/DDBJ databases">
        <title>mcr-1 positive E.coli isolates in China.</title>
        <authorList>
            <person name="Li B."/>
            <person name="Wang X."/>
        </authorList>
    </citation>
    <scope>NUCLEOTIDE SEQUENCE [LARGE SCALE GENOMIC DNA]</scope>
    <source>
        <strain evidence="2 13">14EC029</strain>
    </source>
</reference>
<evidence type="ECO:0000313" key="9">
    <source>
        <dbReference type="EMBL" id="QMP44172.1"/>
    </source>
</evidence>
<evidence type="ECO:0000313" key="13">
    <source>
        <dbReference type="Proteomes" id="UP000234238"/>
    </source>
</evidence>
<dbReference type="PROSITE" id="PS51257">
    <property type="entry name" value="PROKAR_LIPOPROTEIN"/>
    <property type="match status" value="1"/>
</dbReference>
<feature type="signal peptide" evidence="1">
    <location>
        <begin position="1"/>
        <end position="21"/>
    </location>
</feature>
<evidence type="ECO:0000313" key="4">
    <source>
        <dbReference type="EMBL" id="EFL9838282.1"/>
    </source>
</evidence>
<dbReference type="Proteomes" id="UP000184077">
    <property type="component" value="Unassembled WGS sequence"/>
</dbReference>
<evidence type="ECO:0000313" key="3">
    <source>
        <dbReference type="EMBL" id="EFH3676505.1"/>
    </source>
</evidence>
<reference evidence="9 15" key="9">
    <citation type="submission" date="2020-06" db="EMBL/GenBank/DDBJ databases">
        <title>REHAB project genomes.</title>
        <authorList>
            <person name="Shaw L.P."/>
        </authorList>
    </citation>
    <scope>NUCLEOTIDE SEQUENCE [LARGE SCALE GENOMIC DNA]</scope>
    <source>
        <strain evidence="9 15">RHB07-C04</strain>
    </source>
</reference>
<dbReference type="EMBL" id="AASVQO010000037">
    <property type="protein sequence ID" value="EFH3676505.1"/>
    <property type="molecule type" value="Genomic_DNA"/>
</dbReference>